<dbReference type="Gene3D" id="3.60.21.10">
    <property type="match status" value="1"/>
</dbReference>
<dbReference type="OrthoDB" id="8610138at2"/>
<dbReference type="STRING" id="201973.SAMN04488025_14515"/>
<keyword evidence="3" id="KW-1185">Reference proteome</keyword>
<gene>
    <name evidence="2" type="ORF">SAMN04488025_14515</name>
</gene>
<dbReference type="PIRSF" id="PIRSF033094">
    <property type="entry name" value="Pesterase_CT488"/>
    <property type="match status" value="1"/>
</dbReference>
<dbReference type="PANTHER" id="PTHR31302">
    <property type="entry name" value="TRANSMEMBRANE PROTEIN WITH METALLOPHOSPHOESTERASE DOMAIN-RELATED"/>
    <property type="match status" value="1"/>
</dbReference>
<evidence type="ECO:0000313" key="3">
    <source>
        <dbReference type="Proteomes" id="UP000198661"/>
    </source>
</evidence>
<name>A0A1I2SP30_9BACL</name>
<evidence type="ECO:0000259" key="1">
    <source>
        <dbReference type="Pfam" id="PF00149"/>
    </source>
</evidence>
<dbReference type="InterPro" id="IPR004843">
    <property type="entry name" value="Calcineurin-like_PHP"/>
</dbReference>
<accession>A0A1I2SP30</accession>
<sequence length="268" mass="31006">MSRFDGRPLRIRWKDGVWQVAIFAISDLHLSFNKPTGLFDVDHEKDVYKPMDVFGWERHYEKIRDAWLETVGEEDTVLIPGDISWGMKLEEARHDFEWISQLPGRKVMSPGNHCYYAQSKKKVRQALPEGMEWIDADYTVVEGVAVAGTRGWILPGDRYWDEERDRKIYERQVGRLRLALEAAARNCPDLPRVAMLHFPPVTRKITASGFLEVMKEFDVQTCVYGHLHGEAHKESVEGEFEGIYLQLVSCDYLNFRPVPLHLEAASAR</sequence>
<dbReference type="InterPro" id="IPR029052">
    <property type="entry name" value="Metallo-depent_PP-like"/>
</dbReference>
<dbReference type="Proteomes" id="UP000198661">
    <property type="component" value="Unassembled WGS sequence"/>
</dbReference>
<dbReference type="AlphaFoldDB" id="A0A1I2SP30"/>
<dbReference type="RefSeq" id="WP_092041519.1">
    <property type="nucleotide sequence ID" value="NZ_FOOK01000045.1"/>
</dbReference>
<dbReference type="InterPro" id="IPR014578">
    <property type="entry name" value="Pesterase_CT488"/>
</dbReference>
<dbReference type="SUPFAM" id="SSF56300">
    <property type="entry name" value="Metallo-dependent phosphatases"/>
    <property type="match status" value="1"/>
</dbReference>
<dbReference type="Pfam" id="PF00149">
    <property type="entry name" value="Metallophos"/>
    <property type="match status" value="1"/>
</dbReference>
<evidence type="ECO:0000313" key="2">
    <source>
        <dbReference type="EMBL" id="SFG54528.1"/>
    </source>
</evidence>
<proteinExistence type="predicted"/>
<feature type="domain" description="Calcineurin-like phosphoesterase" evidence="1">
    <location>
        <begin position="22"/>
        <end position="229"/>
    </location>
</feature>
<dbReference type="GO" id="GO:0016787">
    <property type="term" value="F:hydrolase activity"/>
    <property type="evidence" value="ECO:0007669"/>
    <property type="project" value="InterPro"/>
</dbReference>
<protein>
    <recommendedName>
        <fullName evidence="1">Calcineurin-like phosphoesterase domain-containing protein</fullName>
    </recommendedName>
</protein>
<dbReference type="EMBL" id="FOOK01000045">
    <property type="protein sequence ID" value="SFG54528.1"/>
    <property type="molecule type" value="Genomic_DNA"/>
</dbReference>
<reference evidence="3" key="1">
    <citation type="submission" date="2016-10" db="EMBL/GenBank/DDBJ databases">
        <authorList>
            <person name="Varghese N."/>
            <person name="Submissions S."/>
        </authorList>
    </citation>
    <scope>NUCLEOTIDE SEQUENCE [LARGE SCALE GENOMIC DNA]</scope>
    <source>
        <strain evidence="3">DSM 44945</strain>
    </source>
</reference>
<dbReference type="InterPro" id="IPR051158">
    <property type="entry name" value="Metallophosphoesterase_sf"/>
</dbReference>
<dbReference type="PANTHER" id="PTHR31302:SF22">
    <property type="entry name" value="PHOSPHOESTERASE"/>
    <property type="match status" value="1"/>
</dbReference>
<organism evidence="2 3">
    <name type="scientific">Planifilum fulgidum</name>
    <dbReference type="NCBI Taxonomy" id="201973"/>
    <lineage>
        <taxon>Bacteria</taxon>
        <taxon>Bacillati</taxon>
        <taxon>Bacillota</taxon>
        <taxon>Bacilli</taxon>
        <taxon>Bacillales</taxon>
        <taxon>Thermoactinomycetaceae</taxon>
        <taxon>Planifilum</taxon>
    </lineage>
</organism>